<dbReference type="AlphaFoldDB" id="A0A2M7X005"/>
<dbReference type="InterPro" id="IPR052169">
    <property type="entry name" value="CW_Biosynth-Accessory"/>
</dbReference>
<dbReference type="PANTHER" id="PTHR33393">
    <property type="entry name" value="POLYGLUTAMINE SYNTHESIS ACCESSORY PROTEIN RV0574C-RELATED"/>
    <property type="match status" value="1"/>
</dbReference>
<proteinExistence type="inferred from homology"/>
<evidence type="ECO:0000259" key="2">
    <source>
        <dbReference type="SMART" id="SM00854"/>
    </source>
</evidence>
<dbReference type="InterPro" id="IPR019079">
    <property type="entry name" value="Capsule_synth_CapA"/>
</dbReference>
<dbReference type="Gene3D" id="3.60.21.10">
    <property type="match status" value="1"/>
</dbReference>
<dbReference type="InterPro" id="IPR029052">
    <property type="entry name" value="Metallo-depent_PP-like"/>
</dbReference>
<protein>
    <recommendedName>
        <fullName evidence="2">Capsule synthesis protein CapA domain-containing protein</fullName>
    </recommendedName>
</protein>
<dbReference type="EMBL" id="PFWZ01000185">
    <property type="protein sequence ID" value="PJA39304.1"/>
    <property type="molecule type" value="Genomic_DNA"/>
</dbReference>
<comment type="caution">
    <text evidence="3">The sequence shown here is derived from an EMBL/GenBank/DDBJ whole genome shotgun (WGS) entry which is preliminary data.</text>
</comment>
<feature type="domain" description="Capsule synthesis protein CapA" evidence="2">
    <location>
        <begin position="85"/>
        <end position="328"/>
    </location>
</feature>
<name>A0A2M7X005_UNCKA</name>
<dbReference type="SUPFAM" id="SSF56300">
    <property type="entry name" value="Metallo-dependent phosphatases"/>
    <property type="match status" value="1"/>
</dbReference>
<dbReference type="Proteomes" id="UP000231195">
    <property type="component" value="Unassembled WGS sequence"/>
</dbReference>
<comment type="similarity">
    <text evidence="1">Belongs to the CapA family.</text>
</comment>
<accession>A0A2M7X005</accession>
<evidence type="ECO:0000313" key="4">
    <source>
        <dbReference type="Proteomes" id="UP000231195"/>
    </source>
</evidence>
<organism evidence="3 4">
    <name type="scientific">candidate division WWE3 bacterium CG_4_9_14_3_um_filter_39_7</name>
    <dbReference type="NCBI Taxonomy" id="1975080"/>
    <lineage>
        <taxon>Bacteria</taxon>
        <taxon>Katanobacteria</taxon>
    </lineage>
</organism>
<evidence type="ECO:0000313" key="3">
    <source>
        <dbReference type="EMBL" id="PJA39304.1"/>
    </source>
</evidence>
<gene>
    <name evidence="3" type="ORF">CO179_05545</name>
</gene>
<feature type="non-terminal residue" evidence="3">
    <location>
        <position position="1"/>
    </location>
</feature>
<dbReference type="CDD" id="cd07381">
    <property type="entry name" value="MPP_CapA"/>
    <property type="match status" value="1"/>
</dbReference>
<evidence type="ECO:0000256" key="1">
    <source>
        <dbReference type="ARBA" id="ARBA00005662"/>
    </source>
</evidence>
<dbReference type="SMART" id="SM00854">
    <property type="entry name" value="PGA_cap"/>
    <property type="match status" value="1"/>
</dbReference>
<dbReference type="PANTHER" id="PTHR33393:SF13">
    <property type="entry name" value="PGA BIOSYNTHESIS PROTEIN CAPA"/>
    <property type="match status" value="1"/>
</dbReference>
<sequence length="382" mass="42938">SIQPHTISEITDYIQKGNIALISFEKLTLKFMVLDVDDNSLLTPSERAWPLTSTLEVTGPNSSKIANIFSQFISPYNFDEKIHSTVAVTGVTAISRGVEYEINRRNDPLYPAREIMGVLSQADITHVDNESPLFDNCIPETEGIVLCGKTRSLESLTAIGTDIVDLTGNHQNDYGYEANIESITHLNDAGIEHFGGGINQEDAEKILYKTVNDTTFAFVGYNYFDSQYGPTYGSLALGERPGSNFYSEEKMITDITEAKSNADIVFVHFQFIEKYQYNPLPEQVEVFRKAIDTGADVVVGVQSHQPQKVEFYGDGVIYYGLGNLFFDQMWSEPTRQGIIPWMSFYDGKLINTHLFTTLLYDYAQPRFTNGQQRTEVLSEILP</sequence>
<reference evidence="4" key="1">
    <citation type="submission" date="2017-09" db="EMBL/GenBank/DDBJ databases">
        <title>Depth-based differentiation of microbial function through sediment-hosted aquifers and enrichment of novel symbionts in the deep terrestrial subsurface.</title>
        <authorList>
            <person name="Probst A.J."/>
            <person name="Ladd B."/>
            <person name="Jarett J.K."/>
            <person name="Geller-Mcgrath D.E."/>
            <person name="Sieber C.M.K."/>
            <person name="Emerson J.B."/>
            <person name="Anantharaman K."/>
            <person name="Thomas B.C."/>
            <person name="Malmstrom R."/>
            <person name="Stieglmeier M."/>
            <person name="Klingl A."/>
            <person name="Woyke T."/>
            <person name="Ryan C.M."/>
            <person name="Banfield J.F."/>
        </authorList>
    </citation>
    <scope>NUCLEOTIDE SEQUENCE [LARGE SCALE GENOMIC DNA]</scope>
</reference>
<dbReference type="Pfam" id="PF09587">
    <property type="entry name" value="PGA_cap"/>
    <property type="match status" value="1"/>
</dbReference>